<evidence type="ECO:0000259" key="1">
    <source>
        <dbReference type="Pfam" id="PF23947"/>
    </source>
</evidence>
<dbReference type="AlphaFoldDB" id="A0AAD2JBK9"/>
<accession>A0AAD2JBK9</accession>
<proteinExistence type="predicted"/>
<sequence length="174" mass="19878">MTLDKLVTVNIDNLIIIENFTPFVRMTEQNLACIEGLNEGPTLLVYRGHDSKTVYANLESLKKLNFKKYIFTDYDFAGLNLAVDLSKKIVADGVILPLLTISKAELKKLSKFDARLVQTTTNMDKMTTHYQRLKDAGFIRSKIQIYVVQLNLSTTVRLYLFYSNICEKGKKNLT</sequence>
<dbReference type="InterPro" id="IPR055705">
    <property type="entry name" value="DUF7281"/>
</dbReference>
<dbReference type="Pfam" id="PF23947">
    <property type="entry name" value="DUF7281"/>
    <property type="match status" value="1"/>
</dbReference>
<evidence type="ECO:0000313" key="2">
    <source>
        <dbReference type="EMBL" id="ATW70744.1"/>
    </source>
</evidence>
<name>A0AAD2JBK9_FAUOS</name>
<protein>
    <recommendedName>
        <fullName evidence="1">DUF7281 domain-containing protein</fullName>
    </recommendedName>
</protein>
<organism evidence="2">
    <name type="scientific">Faucicola osloensis</name>
    <name type="common">Moraxella osloensis</name>
    <dbReference type="NCBI Taxonomy" id="34062"/>
    <lineage>
        <taxon>Bacteria</taxon>
        <taxon>Pseudomonadati</taxon>
        <taxon>Pseudomonadota</taxon>
        <taxon>Gammaproteobacteria</taxon>
        <taxon>Moraxellales</taxon>
        <taxon>Moraxellaceae</taxon>
        <taxon>Faucicola</taxon>
    </lineage>
</organism>
<gene>
    <name evidence="2" type="ORF">YHS_11830</name>
</gene>
<reference evidence="2" key="1">
    <citation type="submission" date="2017-11" db="EMBL/GenBank/DDBJ databases">
        <title>Complete Genome Sequence from Moraxella oslensis YHS isolated from human skin.</title>
        <authorList>
            <person name="Lee K."/>
            <person name="Lim J.Y."/>
            <person name="Hwang I."/>
        </authorList>
    </citation>
    <scope>NUCLEOTIDE SEQUENCE</scope>
    <source>
        <strain evidence="2">YHS</strain>
    </source>
</reference>
<feature type="domain" description="DUF7281" evidence="1">
    <location>
        <begin position="4"/>
        <end position="114"/>
    </location>
</feature>
<dbReference type="EMBL" id="CP024176">
    <property type="protein sequence ID" value="ATW70744.1"/>
    <property type="molecule type" value="Genomic_DNA"/>
</dbReference>